<dbReference type="EMBL" id="CP053587">
    <property type="protein sequence ID" value="WNZ27403.1"/>
    <property type="molecule type" value="Genomic_DNA"/>
</dbReference>
<dbReference type="GO" id="GO:0016301">
    <property type="term" value="F:kinase activity"/>
    <property type="evidence" value="ECO:0007669"/>
    <property type="project" value="UniProtKB-KW"/>
</dbReference>
<evidence type="ECO:0000259" key="2">
    <source>
        <dbReference type="Pfam" id="PF11181"/>
    </source>
</evidence>
<dbReference type="PANTHER" id="PTHR36109:SF2">
    <property type="entry name" value="MEMBRANE PROTEIN"/>
    <property type="match status" value="1"/>
</dbReference>
<reference evidence="3" key="1">
    <citation type="submission" date="2020-05" db="EMBL/GenBank/DDBJ databases">
        <authorList>
            <person name="Zhu T."/>
            <person name="Keshari N."/>
            <person name="Lu X."/>
        </authorList>
    </citation>
    <scope>NUCLEOTIDE SEQUENCE</scope>
    <source>
        <strain evidence="3">NK1-12</strain>
    </source>
</reference>
<dbReference type="InterPro" id="IPR052948">
    <property type="entry name" value="Low_temp-induced_all0457"/>
</dbReference>
<feature type="compositionally biased region" description="Basic and acidic residues" evidence="1">
    <location>
        <begin position="441"/>
        <end position="452"/>
    </location>
</feature>
<evidence type="ECO:0000313" key="3">
    <source>
        <dbReference type="EMBL" id="WNZ27403.1"/>
    </source>
</evidence>
<gene>
    <name evidence="3" type="ORF">HJG54_31460</name>
</gene>
<sequence length="467" mass="47733">MVLGSDQTRNHHRRAVGTFPNRQMAEQALHELRDSGFPMDRVSVIAKDADRNDEIAGADVKGRDAAGNKADEGATVGAVSGGALGGITGLLVGLGTLAIPGIGPIMLAGAGATALATTLAGGAIGAAAGGLLGALVGLGIPEDRARVYNERVSRGEYLVLVDGTDTDIARAESILRHRGIEEYGVYDIPAHSASAGAATTPGVTATTAATPTTATPIPPTTTTATTATTTPSRMVNARRRAVGAFENRRDAERALTELRDSGFSMDRVSIIGKDSDGNMAGVDVNTERGSKTGNKADEGAKAGAATGAAVGGLGGLLVGLGALAIPGIGPVMLGGAAATALATALSGGAIGAAAGGLTGGLVGLGIPEDRAKVYNDHVNRGHYLVMVDGSEDELRRAQSILNRHNIRDWDIYDATEVDAQGSVAQPHHRTTTDAISPTDRMINERTSDRVVDQDPDVIIVDRRDEPR</sequence>
<dbReference type="RefSeq" id="WP_316437078.1">
    <property type="nucleotide sequence ID" value="NZ_CP053587.1"/>
</dbReference>
<evidence type="ECO:0000256" key="1">
    <source>
        <dbReference type="SAM" id="MobiDB-lite"/>
    </source>
</evidence>
<keyword evidence="3" id="KW-0418">Kinase</keyword>
<dbReference type="PANTHER" id="PTHR36109">
    <property type="entry name" value="MEMBRANE PROTEIN-RELATED"/>
    <property type="match status" value="1"/>
</dbReference>
<name>A0AA96WL04_9CYAN</name>
<proteinExistence type="predicted"/>
<keyword evidence="3" id="KW-0808">Transferase</keyword>
<dbReference type="Pfam" id="PF11181">
    <property type="entry name" value="YflT"/>
    <property type="match status" value="1"/>
</dbReference>
<dbReference type="InterPro" id="IPR025889">
    <property type="entry name" value="GSP17M-like_dom"/>
</dbReference>
<feature type="region of interest" description="Disordered" evidence="1">
    <location>
        <begin position="208"/>
        <end position="230"/>
    </location>
</feature>
<dbReference type="AlphaFoldDB" id="A0AA96WL04"/>
<accession>A0AA96WL04</accession>
<organism evidence="3">
    <name type="scientific">Leptolyngbya sp. NK1-12</name>
    <dbReference type="NCBI Taxonomy" id="2547451"/>
    <lineage>
        <taxon>Bacteria</taxon>
        <taxon>Bacillati</taxon>
        <taxon>Cyanobacteriota</taxon>
        <taxon>Cyanophyceae</taxon>
        <taxon>Leptolyngbyales</taxon>
        <taxon>Leptolyngbyaceae</taxon>
        <taxon>Leptolyngbya group</taxon>
        <taxon>Leptolyngbya</taxon>
    </lineage>
</organism>
<feature type="domain" description="General stress protein 17M-like" evidence="2">
    <location>
        <begin position="16"/>
        <end position="80"/>
    </location>
</feature>
<feature type="region of interest" description="Disordered" evidence="1">
    <location>
        <begin position="420"/>
        <end position="454"/>
    </location>
</feature>
<protein>
    <submittedName>
        <fullName evidence="3">Histidine kinase</fullName>
    </submittedName>
</protein>